<evidence type="ECO:0000256" key="9">
    <source>
        <dbReference type="ARBA" id="ARBA00023136"/>
    </source>
</evidence>
<dbReference type="GO" id="GO:0005886">
    <property type="term" value="C:plasma membrane"/>
    <property type="evidence" value="ECO:0007669"/>
    <property type="project" value="TreeGrafter"/>
</dbReference>
<dbReference type="Gene3D" id="1.10.287.820">
    <property type="entry name" value="Acid-sensing ion channel domain"/>
    <property type="match status" value="1"/>
</dbReference>
<accession>A0A3B5M147</accession>
<evidence type="ECO:0000256" key="6">
    <source>
        <dbReference type="ARBA" id="ARBA00022989"/>
    </source>
</evidence>
<protein>
    <recommendedName>
        <fullName evidence="19">Acid sensing ion channel subunit 1</fullName>
    </recommendedName>
</protein>
<dbReference type="PROSITE" id="PS01206">
    <property type="entry name" value="ASC"/>
    <property type="match status" value="1"/>
</dbReference>
<keyword evidence="18" id="KW-1185">Reference proteome</keyword>
<reference evidence="17" key="1">
    <citation type="submission" date="2025-08" db="UniProtKB">
        <authorList>
            <consortium name="Ensembl"/>
        </authorList>
    </citation>
    <scope>IDENTIFICATION</scope>
</reference>
<dbReference type="Gene3D" id="1.10.3590.10">
    <property type="entry name" value="acid-sensing ion channel 1 domain"/>
    <property type="match status" value="1"/>
</dbReference>
<dbReference type="PANTHER" id="PTHR11690:SF170">
    <property type="entry name" value="ACID-SENSING ION CHANNEL 1"/>
    <property type="match status" value="1"/>
</dbReference>
<dbReference type="AlphaFoldDB" id="A0A3B5M147"/>
<keyword evidence="14 15" id="KW-0407">Ion channel</keyword>
<evidence type="ECO:0008006" key="19">
    <source>
        <dbReference type="Google" id="ProtNLM"/>
    </source>
</evidence>
<keyword evidence="11" id="KW-0325">Glycoprotein</keyword>
<dbReference type="Ensembl" id="ENSXCOT00000017199.1">
    <property type="protein sequence ID" value="ENSXCOP00000016980.1"/>
    <property type="gene ID" value="ENSXCOG00000012801.1"/>
</dbReference>
<evidence type="ECO:0000256" key="11">
    <source>
        <dbReference type="ARBA" id="ARBA00023180"/>
    </source>
</evidence>
<evidence type="ECO:0000313" key="18">
    <source>
        <dbReference type="Proteomes" id="UP000261380"/>
    </source>
</evidence>
<dbReference type="FunFam" id="1.10.287.770:FF:000001">
    <property type="entry name" value="Acid-sensing ion channel subunit 1"/>
    <property type="match status" value="1"/>
</dbReference>
<keyword evidence="6 16" id="KW-1133">Transmembrane helix</keyword>
<evidence type="ECO:0000256" key="16">
    <source>
        <dbReference type="SAM" id="Phobius"/>
    </source>
</evidence>
<dbReference type="GO" id="GO:0015280">
    <property type="term" value="F:ligand-gated sodium channel activity"/>
    <property type="evidence" value="ECO:0007669"/>
    <property type="project" value="TreeGrafter"/>
</dbReference>
<keyword evidence="9 16" id="KW-0472">Membrane</keyword>
<evidence type="ECO:0000256" key="5">
    <source>
        <dbReference type="ARBA" id="ARBA00022692"/>
    </source>
</evidence>
<feature type="transmembrane region" description="Helical" evidence="16">
    <location>
        <begin position="44"/>
        <end position="62"/>
    </location>
</feature>
<keyword evidence="5 15" id="KW-0812">Transmembrane</keyword>
<evidence type="ECO:0000256" key="8">
    <source>
        <dbReference type="ARBA" id="ARBA00023065"/>
    </source>
</evidence>
<dbReference type="Pfam" id="PF00858">
    <property type="entry name" value="ASC"/>
    <property type="match status" value="1"/>
</dbReference>
<dbReference type="InterPro" id="IPR020903">
    <property type="entry name" value="ENaC_CS"/>
</dbReference>
<keyword evidence="4 15" id="KW-0894">Sodium channel</keyword>
<dbReference type="InterPro" id="IPR001873">
    <property type="entry name" value="ENaC"/>
</dbReference>
<evidence type="ECO:0000256" key="14">
    <source>
        <dbReference type="ARBA" id="ARBA00023303"/>
    </source>
</evidence>
<evidence type="ECO:0000256" key="3">
    <source>
        <dbReference type="ARBA" id="ARBA00022448"/>
    </source>
</evidence>
<dbReference type="PRINTS" id="PR01078">
    <property type="entry name" value="AMINACHANNEL"/>
</dbReference>
<dbReference type="PANTHER" id="PTHR11690">
    <property type="entry name" value="AMILORIDE-SENSITIVE SODIUM CHANNEL-RELATED"/>
    <property type="match status" value="1"/>
</dbReference>
<dbReference type="FunFam" id="1.10.287.820:FF:000001">
    <property type="entry name" value="acid-sensing ion channel 1 isoform X2"/>
    <property type="match status" value="1"/>
</dbReference>
<proteinExistence type="inferred from homology"/>
<comment type="similarity">
    <text evidence="15">Belongs to the amiloride-sensitive sodium channel (TC 1.A.6) family.</text>
</comment>
<dbReference type="Gene3D" id="1.10.287.770">
    <property type="entry name" value="YojJ-like"/>
    <property type="match status" value="2"/>
</dbReference>
<organism evidence="17 18">
    <name type="scientific">Xiphophorus couchianus</name>
    <name type="common">Monterrey platyfish</name>
    <dbReference type="NCBI Taxonomy" id="32473"/>
    <lineage>
        <taxon>Eukaryota</taxon>
        <taxon>Metazoa</taxon>
        <taxon>Chordata</taxon>
        <taxon>Craniata</taxon>
        <taxon>Vertebrata</taxon>
        <taxon>Euteleostomi</taxon>
        <taxon>Actinopterygii</taxon>
        <taxon>Neopterygii</taxon>
        <taxon>Teleostei</taxon>
        <taxon>Neoteleostei</taxon>
        <taxon>Acanthomorphata</taxon>
        <taxon>Ovalentaria</taxon>
        <taxon>Atherinomorphae</taxon>
        <taxon>Cyprinodontiformes</taxon>
        <taxon>Poeciliidae</taxon>
        <taxon>Poeciliinae</taxon>
        <taxon>Xiphophorus</taxon>
    </lineage>
</organism>
<dbReference type="STRING" id="32473.ENSXCOP00000016980"/>
<evidence type="ECO:0000256" key="12">
    <source>
        <dbReference type="ARBA" id="ARBA00023201"/>
    </source>
</evidence>
<evidence type="ECO:0000256" key="7">
    <source>
        <dbReference type="ARBA" id="ARBA00023053"/>
    </source>
</evidence>
<evidence type="ECO:0000256" key="1">
    <source>
        <dbReference type="ARBA" id="ARBA00004141"/>
    </source>
</evidence>
<dbReference type="GO" id="GO:0042995">
    <property type="term" value="C:cell projection"/>
    <property type="evidence" value="ECO:0007669"/>
    <property type="project" value="UniProtKB-SubCell"/>
</dbReference>
<keyword evidence="3 15" id="KW-0813">Transport</keyword>
<evidence type="ECO:0000256" key="2">
    <source>
        <dbReference type="ARBA" id="ARBA00004316"/>
    </source>
</evidence>
<evidence type="ECO:0000256" key="13">
    <source>
        <dbReference type="ARBA" id="ARBA00023273"/>
    </source>
</evidence>
<keyword evidence="10" id="KW-1015">Disulfide bond</keyword>
<keyword evidence="12 15" id="KW-0739">Sodium transport</keyword>
<sequence>MDLKVEPEELDSNQPPPIEVFAHSSTLHGISHIFTYERFWIKRFLWLVFFLASLTFLLYVCVDRIHFYLEYPHVTKLDEVSTPVMMFPAVTFCNLNAFRFSQLTRNDLFYVGELLALLNNRYEIRDIHLVEESVLESLKLKTDFQNFKPRPFNMREFYDRTGHNLNDMLLSCHFHGTECRPEHFKVVSFSPQLGSLLKNGNSSNLSHSLHLCLASDETSFEAGIKVQIHSQEEPSFIDQLGFGVSPGFQTFVSCQEQRLIYLPPPWGDCKVTPMDSDFFDTYSITACRIDCETRYLVDNCNCRMVHMPGDASFCTPQMYKECADPALDFLVEQDNDFCVCETPCNMTRYSKELSFVKIPSKASAKYLAKKYNKTEQYIKDNILVLDIFFEALNYETIEQKKAYEVAGLLGDIGGQMGLFIGASILSILEIFDYLYEVIKYKLCSCSDKKHKHSSTDQGTVLSLDDVKCHVSNFH</sequence>
<evidence type="ECO:0000256" key="4">
    <source>
        <dbReference type="ARBA" id="ARBA00022461"/>
    </source>
</evidence>
<dbReference type="GeneTree" id="ENSGT00940000158414"/>
<reference evidence="17" key="2">
    <citation type="submission" date="2025-09" db="UniProtKB">
        <authorList>
            <consortium name="Ensembl"/>
        </authorList>
    </citation>
    <scope>IDENTIFICATION</scope>
</reference>
<keyword evidence="8 15" id="KW-0406">Ion transport</keyword>
<evidence type="ECO:0000256" key="15">
    <source>
        <dbReference type="RuleBase" id="RU000679"/>
    </source>
</evidence>
<name>A0A3B5M147_9TELE</name>
<keyword evidence="7" id="KW-0915">Sodium</keyword>
<dbReference type="Proteomes" id="UP000261380">
    <property type="component" value="Unplaced"/>
</dbReference>
<evidence type="ECO:0000313" key="17">
    <source>
        <dbReference type="Ensembl" id="ENSXCOP00000016980.1"/>
    </source>
</evidence>
<comment type="subcellular location">
    <subcellularLocation>
        <location evidence="2">Cell projection</location>
    </subcellularLocation>
    <subcellularLocation>
        <location evidence="1">Membrane</location>
        <topology evidence="1">Multi-pass membrane protein</topology>
    </subcellularLocation>
</comment>
<evidence type="ECO:0000256" key="10">
    <source>
        <dbReference type="ARBA" id="ARBA00023157"/>
    </source>
</evidence>
<keyword evidence="13" id="KW-0966">Cell projection</keyword>